<dbReference type="Pfam" id="PF00856">
    <property type="entry name" value="SET"/>
    <property type="match status" value="1"/>
</dbReference>
<organism evidence="3 4">
    <name type="scientific">Heterodera trifolii</name>
    <dbReference type="NCBI Taxonomy" id="157864"/>
    <lineage>
        <taxon>Eukaryota</taxon>
        <taxon>Metazoa</taxon>
        <taxon>Ecdysozoa</taxon>
        <taxon>Nematoda</taxon>
        <taxon>Chromadorea</taxon>
        <taxon>Rhabditida</taxon>
        <taxon>Tylenchina</taxon>
        <taxon>Tylenchomorpha</taxon>
        <taxon>Tylenchoidea</taxon>
        <taxon>Heteroderidae</taxon>
        <taxon>Heteroderinae</taxon>
        <taxon>Heterodera</taxon>
    </lineage>
</organism>
<sequence length="620" mass="71159">MFRADAIANFERWLHQQSAADDGGQRQFLWSKIELRPVENDDGEAMGYGIFAREDIRLNETAIKVPERMMITAGRVADIGEYAEMMERVPLDPCEVLALFFCFERVHFDYFCDQSTPRGPFSVQWPLDIPPGFARFMKMRGKRRKKSADDGEISWRPYLGILPLRFGTPLFRHYLRDPSGDVRLRRLAAKLPQEAKNKLLDQLVELRKLERKLFTLLYALKFDQKSNWMSKTFERDDEMQFVERVPKESVAFWREMCCWAWHVVNTRCIFVPNLPFHPLVDRSHFAEGDGERHPRGETKRGKKCRRRMGRTKDNAGQTAGTVNGYGSDREGDQDGDYGGSLAIIPLVDMLNHSTDAQCVAMFDHKHSHHYLVRADQHFVPAGRQLFVCYGAHDNARLWVEYGFTIKNESNPFNRVALPRGQCFRILFFKCFLFILDLFIALAERSGKRVSEKRREVLRKANLSCTIYATDERPSFSLRKSCAILLLERDKLQNWSQYIFGENNYEDNDLENDGQQLADGSESLRETQLLASILGHLQNALEGRMANCVDAGGENVAKWQIGEEEEQEKGHEEEAEMVASLWEEQVEIVRGMARHLTPILDGGGKGGGTDQSKSDGSASQF</sequence>
<dbReference type="InterPro" id="IPR046341">
    <property type="entry name" value="SET_dom_sf"/>
</dbReference>
<feature type="domain" description="SET" evidence="2">
    <location>
        <begin position="31"/>
        <end position="390"/>
    </location>
</feature>
<dbReference type="PROSITE" id="PS50280">
    <property type="entry name" value="SET"/>
    <property type="match status" value="1"/>
</dbReference>
<dbReference type="EMBL" id="JBICBT010001226">
    <property type="protein sequence ID" value="KAL3077618.1"/>
    <property type="molecule type" value="Genomic_DNA"/>
</dbReference>
<keyword evidence="4" id="KW-1185">Reference proteome</keyword>
<comment type="caution">
    <text evidence="3">The sequence shown here is derived from an EMBL/GenBank/DDBJ whole genome shotgun (WGS) entry which is preliminary data.</text>
</comment>
<dbReference type="InterPro" id="IPR050600">
    <property type="entry name" value="SETD3_SETD6_MTase"/>
</dbReference>
<evidence type="ECO:0000313" key="4">
    <source>
        <dbReference type="Proteomes" id="UP001620626"/>
    </source>
</evidence>
<feature type="region of interest" description="Disordered" evidence="1">
    <location>
        <begin position="596"/>
        <end position="620"/>
    </location>
</feature>
<name>A0ABD2IN32_9BILA</name>
<proteinExistence type="predicted"/>
<dbReference type="Gene3D" id="3.90.1410.10">
    <property type="entry name" value="set domain protein methyltransferase, domain 1"/>
    <property type="match status" value="1"/>
</dbReference>
<dbReference type="SUPFAM" id="SSF82199">
    <property type="entry name" value="SET domain"/>
    <property type="match status" value="1"/>
</dbReference>
<feature type="region of interest" description="Disordered" evidence="1">
    <location>
        <begin position="285"/>
        <end position="329"/>
    </location>
</feature>
<dbReference type="AlphaFoldDB" id="A0ABD2IN32"/>
<gene>
    <name evidence="3" type="ORF">niasHT_037003</name>
</gene>
<feature type="compositionally biased region" description="Basic and acidic residues" evidence="1">
    <location>
        <begin position="285"/>
        <end position="299"/>
    </location>
</feature>
<protein>
    <recommendedName>
        <fullName evidence="2">SET domain-containing protein</fullName>
    </recommendedName>
</protein>
<feature type="compositionally biased region" description="Basic residues" evidence="1">
    <location>
        <begin position="300"/>
        <end position="309"/>
    </location>
</feature>
<accession>A0ABD2IN32</accession>
<evidence type="ECO:0000259" key="2">
    <source>
        <dbReference type="PROSITE" id="PS50280"/>
    </source>
</evidence>
<dbReference type="Proteomes" id="UP001620626">
    <property type="component" value="Unassembled WGS sequence"/>
</dbReference>
<reference evidence="3 4" key="1">
    <citation type="submission" date="2024-10" db="EMBL/GenBank/DDBJ databases">
        <authorList>
            <person name="Kim D."/>
        </authorList>
    </citation>
    <scope>NUCLEOTIDE SEQUENCE [LARGE SCALE GENOMIC DNA]</scope>
    <source>
        <strain evidence="3">BH-2024</strain>
    </source>
</reference>
<dbReference type="PANTHER" id="PTHR13271">
    <property type="entry name" value="UNCHARACTERIZED PUTATIVE METHYLTRANSFERASE"/>
    <property type="match status" value="1"/>
</dbReference>
<feature type="compositionally biased region" description="Low complexity" evidence="1">
    <location>
        <begin position="609"/>
        <end position="620"/>
    </location>
</feature>
<dbReference type="PANTHER" id="PTHR13271:SF151">
    <property type="entry name" value="SET DOMAIN-CONTAINING PROTEIN 4"/>
    <property type="match status" value="1"/>
</dbReference>
<evidence type="ECO:0000256" key="1">
    <source>
        <dbReference type="SAM" id="MobiDB-lite"/>
    </source>
</evidence>
<dbReference type="InterPro" id="IPR001214">
    <property type="entry name" value="SET_dom"/>
</dbReference>
<evidence type="ECO:0000313" key="3">
    <source>
        <dbReference type="EMBL" id="KAL3077618.1"/>
    </source>
</evidence>